<accession>A0A6A0GX92</accession>
<reference evidence="1" key="2">
    <citation type="journal article" date="2018" name="Environ. Sci. Technol.">
        <title>The Toxicogenome of Hyalella azteca: A Model for Sediment Ecotoxicology and Evolutionary Toxicology.</title>
        <authorList>
            <person name="Poynton H.C."/>
            <person name="Hasenbein S."/>
            <person name="Benoit J.B."/>
            <person name="Sepulveda M.S."/>
            <person name="Poelchau M.F."/>
            <person name="Hughes D.S.T."/>
            <person name="Murali S.C."/>
            <person name="Chen S."/>
            <person name="Glastad K.M."/>
            <person name="Goodisman M.A.D."/>
            <person name="Werren J.H."/>
            <person name="Vineis J.H."/>
            <person name="Bowen J.L."/>
            <person name="Friedrich M."/>
            <person name="Jones J."/>
            <person name="Robertson H.M."/>
            <person name="Feyereisen R."/>
            <person name="Mechler-Hickson A."/>
            <person name="Mathers N."/>
            <person name="Lee C.E."/>
            <person name="Colbourne J.K."/>
            <person name="Biales A."/>
            <person name="Johnston J.S."/>
            <person name="Wellborn G.A."/>
            <person name="Rosendale A.J."/>
            <person name="Cridge A.G."/>
            <person name="Munoz-Torres M.C."/>
            <person name="Bain P.A."/>
            <person name="Manny A.R."/>
            <person name="Major K.M."/>
            <person name="Lambert F.N."/>
            <person name="Vulpe C.D."/>
            <person name="Tuck P."/>
            <person name="Blalock B.J."/>
            <person name="Lin Y.Y."/>
            <person name="Smith M.E."/>
            <person name="Ochoa-Acuna H."/>
            <person name="Chen M.M."/>
            <person name="Childers C.P."/>
            <person name="Qu J."/>
            <person name="Dugan S."/>
            <person name="Lee S.L."/>
            <person name="Chao H."/>
            <person name="Dinh H."/>
            <person name="Han Y."/>
            <person name="Doddapaneni H."/>
            <person name="Worley K.C."/>
            <person name="Muzny D.M."/>
            <person name="Gibbs R.A."/>
            <person name="Richards S."/>
        </authorList>
    </citation>
    <scope>NUCLEOTIDE SEQUENCE</scope>
    <source>
        <strain evidence="1">HAZT.00-mixed</strain>
        <tissue evidence="1">Whole organism</tissue>
    </source>
</reference>
<dbReference type="OrthoDB" id="2161at2759"/>
<organism evidence="1">
    <name type="scientific">Hyalella azteca</name>
    <name type="common">Amphipod</name>
    <dbReference type="NCBI Taxonomy" id="294128"/>
    <lineage>
        <taxon>Eukaryota</taxon>
        <taxon>Metazoa</taxon>
        <taxon>Ecdysozoa</taxon>
        <taxon>Arthropoda</taxon>
        <taxon>Crustacea</taxon>
        <taxon>Multicrustacea</taxon>
        <taxon>Malacostraca</taxon>
        <taxon>Eumalacostraca</taxon>
        <taxon>Peracarida</taxon>
        <taxon>Amphipoda</taxon>
        <taxon>Senticaudata</taxon>
        <taxon>Talitrida</taxon>
        <taxon>Talitroidea</taxon>
        <taxon>Hyalellidae</taxon>
        <taxon>Hyalella</taxon>
    </lineage>
</organism>
<dbReference type="Proteomes" id="UP000711488">
    <property type="component" value="Unassembled WGS sequence"/>
</dbReference>
<dbReference type="AlphaFoldDB" id="A0A6A0GX92"/>
<reference evidence="1" key="3">
    <citation type="submission" date="2019-06" db="EMBL/GenBank/DDBJ databases">
        <authorList>
            <person name="Poynton C."/>
            <person name="Hasenbein S."/>
            <person name="Benoit J.B."/>
            <person name="Sepulveda M.S."/>
            <person name="Poelchau M.F."/>
            <person name="Murali S.C."/>
            <person name="Chen S."/>
            <person name="Glastad K.M."/>
            <person name="Werren J.H."/>
            <person name="Vineis J.H."/>
            <person name="Bowen J.L."/>
            <person name="Friedrich M."/>
            <person name="Jones J."/>
            <person name="Robertson H.M."/>
            <person name="Feyereisen R."/>
            <person name="Mechler-Hickson A."/>
            <person name="Mathers N."/>
            <person name="Lee C.E."/>
            <person name="Colbourne J.K."/>
            <person name="Biales A."/>
            <person name="Johnston J.S."/>
            <person name="Wellborn G.A."/>
            <person name="Rosendale A.J."/>
            <person name="Cridge A.G."/>
            <person name="Munoz-Torres M.C."/>
            <person name="Bain P.A."/>
            <person name="Manny A.R."/>
            <person name="Major K.M."/>
            <person name="Lambert F.N."/>
            <person name="Vulpe C.D."/>
            <person name="Tuck P."/>
            <person name="Blalock B.J."/>
            <person name="Lin Y.-Y."/>
            <person name="Smith M.E."/>
            <person name="Ochoa-Acuna H."/>
            <person name="Chen M.-J.M."/>
            <person name="Childers C.P."/>
            <person name="Qu J."/>
            <person name="Dugan S."/>
            <person name="Lee S.L."/>
            <person name="Chao H."/>
            <person name="Dinh H."/>
            <person name="Han Y."/>
            <person name="Doddapaneni H."/>
            <person name="Worley K.C."/>
            <person name="Muzny D.M."/>
            <person name="Gibbs R.A."/>
            <person name="Richards S."/>
        </authorList>
    </citation>
    <scope>NUCLEOTIDE SEQUENCE</scope>
    <source>
        <strain evidence="1">HAZT.00-mixed</strain>
        <tissue evidence="1">Whole organism</tissue>
    </source>
</reference>
<name>A0A6A0GX92_HYAAZ</name>
<reference evidence="1" key="1">
    <citation type="submission" date="2014-08" db="EMBL/GenBank/DDBJ databases">
        <authorList>
            <person name="Murali S."/>
            <person name="Richards S."/>
            <person name="Bandaranaike D."/>
            <person name="Bellair M."/>
            <person name="Blankenburg K."/>
            <person name="Chao H."/>
            <person name="Dinh H."/>
            <person name="Doddapaneni H."/>
            <person name="Dugan-Rocha S."/>
            <person name="Elkadiri S."/>
            <person name="Gnanaolivu R."/>
            <person name="Hughes D."/>
            <person name="Lee S."/>
            <person name="Li M."/>
            <person name="Ming W."/>
            <person name="Munidasa M."/>
            <person name="Muniz J."/>
            <person name="Nguyen L."/>
            <person name="Osuji N."/>
            <person name="Pu L.-L."/>
            <person name="Puazo M."/>
            <person name="Skinner E."/>
            <person name="Qu C."/>
            <person name="Quiroz J."/>
            <person name="Raj R."/>
            <person name="Weissenberger G."/>
            <person name="Xin Y."/>
            <person name="Zou X."/>
            <person name="Han Y."/>
            <person name="Worley K."/>
            <person name="Muzny D."/>
            <person name="Gibbs R."/>
        </authorList>
    </citation>
    <scope>NUCLEOTIDE SEQUENCE</scope>
    <source>
        <strain evidence="1">HAZT.00-mixed</strain>
        <tissue evidence="1">Whole organism</tissue>
    </source>
</reference>
<gene>
    <name evidence="1" type="ORF">HAZT_HAZT006617</name>
</gene>
<dbReference type="EMBL" id="JQDR03012030">
    <property type="protein sequence ID" value="KAA0191875.1"/>
    <property type="molecule type" value="Genomic_DNA"/>
</dbReference>
<comment type="caution">
    <text evidence="1">The sequence shown here is derived from an EMBL/GenBank/DDBJ whole genome shotgun (WGS) entry which is preliminary data.</text>
</comment>
<proteinExistence type="predicted"/>
<sequence length="77" mass="8280">MLQSCVPVLTLSFPPIVLFIRPQGSEAQMPMSASDVKSTNPDHVGGYKVAVPMFRGIESKFGLFLPRFQAASPAPST</sequence>
<protein>
    <submittedName>
        <fullName evidence="1">Uncharacterized protein</fullName>
    </submittedName>
</protein>
<evidence type="ECO:0000313" key="1">
    <source>
        <dbReference type="EMBL" id="KAA0191875.1"/>
    </source>
</evidence>